<evidence type="ECO:0000313" key="3">
    <source>
        <dbReference type="Proteomes" id="UP000266841"/>
    </source>
</evidence>
<name>K0TD18_THAOC</name>
<feature type="non-terminal residue" evidence="2">
    <location>
        <position position="183"/>
    </location>
</feature>
<dbReference type="Proteomes" id="UP000266841">
    <property type="component" value="Unassembled WGS sequence"/>
</dbReference>
<comment type="caution">
    <text evidence="2">The sequence shown here is derived from an EMBL/GenBank/DDBJ whole genome shotgun (WGS) entry which is preliminary data.</text>
</comment>
<evidence type="ECO:0000313" key="2">
    <source>
        <dbReference type="EMBL" id="EJK75320.1"/>
    </source>
</evidence>
<keyword evidence="3" id="KW-1185">Reference proteome</keyword>
<reference evidence="2 3" key="1">
    <citation type="journal article" date="2012" name="Genome Biol.">
        <title>Genome and low-iron response of an oceanic diatom adapted to chronic iron limitation.</title>
        <authorList>
            <person name="Lommer M."/>
            <person name="Specht M."/>
            <person name="Roy A.S."/>
            <person name="Kraemer L."/>
            <person name="Andreson R."/>
            <person name="Gutowska M.A."/>
            <person name="Wolf J."/>
            <person name="Bergner S.V."/>
            <person name="Schilhabel M.B."/>
            <person name="Klostermeier U.C."/>
            <person name="Beiko R.G."/>
            <person name="Rosenstiel P."/>
            <person name="Hippler M."/>
            <person name="Laroche J."/>
        </authorList>
    </citation>
    <scope>NUCLEOTIDE SEQUENCE [LARGE SCALE GENOMIC DNA]</scope>
    <source>
        <strain evidence="2 3">CCMP1005</strain>
    </source>
</reference>
<accession>K0TD18</accession>
<dbReference type="EMBL" id="AGNL01003001">
    <property type="protein sequence ID" value="EJK75320.1"/>
    <property type="molecule type" value="Genomic_DNA"/>
</dbReference>
<dbReference type="eggNOG" id="ENOG502S6XN">
    <property type="taxonomic scope" value="Eukaryota"/>
</dbReference>
<organism evidence="2 3">
    <name type="scientific">Thalassiosira oceanica</name>
    <name type="common">Marine diatom</name>
    <dbReference type="NCBI Taxonomy" id="159749"/>
    <lineage>
        <taxon>Eukaryota</taxon>
        <taxon>Sar</taxon>
        <taxon>Stramenopiles</taxon>
        <taxon>Ochrophyta</taxon>
        <taxon>Bacillariophyta</taxon>
        <taxon>Coscinodiscophyceae</taxon>
        <taxon>Thalassiosirophycidae</taxon>
        <taxon>Thalassiosirales</taxon>
        <taxon>Thalassiosiraceae</taxon>
        <taxon>Thalassiosira</taxon>
    </lineage>
</organism>
<dbReference type="AlphaFoldDB" id="K0TD18"/>
<gene>
    <name evidence="2" type="ORF">THAOC_02958</name>
</gene>
<protein>
    <submittedName>
        <fullName evidence="2">Uncharacterized protein</fullName>
    </submittedName>
</protein>
<evidence type="ECO:0000256" key="1">
    <source>
        <dbReference type="SAM" id="Coils"/>
    </source>
</evidence>
<feature type="coiled-coil region" evidence="1">
    <location>
        <begin position="39"/>
        <end position="84"/>
    </location>
</feature>
<keyword evidence="1" id="KW-0175">Coiled coil</keyword>
<proteinExistence type="predicted"/>
<sequence length="183" mass="20768">MSSEASVMSAEYAGKRQRVGWDGLAAAALDPAETSATSSADLESMLKQALGRIDSLERQHEEMKTSMEREMKALREEVCRLKEENKAIQASTGRQIEFLRHNVESLQIKNKALKWSLDRLASKVQEGWEYPMIIQPDEYWRNKGYDDYDIECLKEDYLGGLKRAVSSLEHGVCDYIAVGHANH</sequence>